<gene>
    <name evidence="2" type="ORF">PsYK624_054740</name>
</gene>
<evidence type="ECO:0000313" key="3">
    <source>
        <dbReference type="Proteomes" id="UP000703269"/>
    </source>
</evidence>
<dbReference type="Proteomes" id="UP000703269">
    <property type="component" value="Unassembled WGS sequence"/>
</dbReference>
<dbReference type="AlphaFoldDB" id="A0A9P3G8K0"/>
<comment type="caution">
    <text evidence="2">The sequence shown here is derived from an EMBL/GenBank/DDBJ whole genome shotgun (WGS) entry which is preliminary data.</text>
</comment>
<evidence type="ECO:0000256" key="1">
    <source>
        <dbReference type="SAM" id="MobiDB-lite"/>
    </source>
</evidence>
<name>A0A9P3G8K0_9APHY</name>
<organism evidence="2 3">
    <name type="scientific">Phanerochaete sordida</name>
    <dbReference type="NCBI Taxonomy" id="48140"/>
    <lineage>
        <taxon>Eukaryota</taxon>
        <taxon>Fungi</taxon>
        <taxon>Dikarya</taxon>
        <taxon>Basidiomycota</taxon>
        <taxon>Agaricomycotina</taxon>
        <taxon>Agaricomycetes</taxon>
        <taxon>Polyporales</taxon>
        <taxon>Phanerochaetaceae</taxon>
        <taxon>Phanerochaete</taxon>
    </lineage>
</organism>
<sequence>MRPSSNEESPATPHAQLAPAPVQSTHACSFSSGASACARCSKASAPPGRLLEGVSRNVQDQAGGPGLASSARRRHCVPERAGGSWTWFADGQASRARSRVHELAQTTRRMHAPARFITVLPIQRHGGRCRAGCRRFPGQSLAALAGPPCLLCSPEAFIRSLAHAGHPTCMSVTPPVRGRDSDLMLSSLHTSSRDETQPVLDGLQAARMAHVQHFHMSSYDHLFFGAQRSSHHQARVTHTAHPSAKPRSVLTLKSARPSCQA</sequence>
<feature type="region of interest" description="Disordered" evidence="1">
    <location>
        <begin position="1"/>
        <end position="20"/>
    </location>
</feature>
<accession>A0A9P3G8K0</accession>
<feature type="region of interest" description="Disordered" evidence="1">
    <location>
        <begin position="233"/>
        <end position="261"/>
    </location>
</feature>
<keyword evidence="3" id="KW-1185">Reference proteome</keyword>
<dbReference type="EMBL" id="BPQB01000012">
    <property type="protein sequence ID" value="GJE89374.1"/>
    <property type="molecule type" value="Genomic_DNA"/>
</dbReference>
<reference evidence="2 3" key="1">
    <citation type="submission" date="2021-08" db="EMBL/GenBank/DDBJ databases">
        <title>Draft Genome Sequence of Phanerochaete sordida strain YK-624.</title>
        <authorList>
            <person name="Mori T."/>
            <person name="Dohra H."/>
            <person name="Suzuki T."/>
            <person name="Kawagishi H."/>
            <person name="Hirai H."/>
        </authorList>
    </citation>
    <scope>NUCLEOTIDE SEQUENCE [LARGE SCALE GENOMIC DNA]</scope>
    <source>
        <strain evidence="2 3">YK-624</strain>
    </source>
</reference>
<protein>
    <submittedName>
        <fullName evidence="2">Uncharacterized protein</fullName>
    </submittedName>
</protein>
<evidence type="ECO:0000313" key="2">
    <source>
        <dbReference type="EMBL" id="GJE89374.1"/>
    </source>
</evidence>
<proteinExistence type="predicted"/>